<keyword evidence="1" id="KW-0472">Membrane</keyword>
<accession>A0A918RCM8</accession>
<feature type="transmembrane region" description="Helical" evidence="1">
    <location>
        <begin position="317"/>
        <end position="335"/>
    </location>
</feature>
<reference evidence="2" key="2">
    <citation type="submission" date="2020-09" db="EMBL/GenBank/DDBJ databases">
        <authorList>
            <person name="Sun Q."/>
            <person name="Kim S."/>
        </authorList>
    </citation>
    <scope>NUCLEOTIDE SEQUENCE</scope>
    <source>
        <strain evidence="2">KCTC 32422</strain>
    </source>
</reference>
<feature type="transmembrane region" description="Helical" evidence="1">
    <location>
        <begin position="293"/>
        <end position="311"/>
    </location>
</feature>
<feature type="transmembrane region" description="Helical" evidence="1">
    <location>
        <begin position="267"/>
        <end position="286"/>
    </location>
</feature>
<feature type="transmembrane region" description="Helical" evidence="1">
    <location>
        <begin position="219"/>
        <end position="236"/>
    </location>
</feature>
<evidence type="ECO:0000313" key="2">
    <source>
        <dbReference type="EMBL" id="GGZ93034.1"/>
    </source>
</evidence>
<evidence type="ECO:0000313" key="3">
    <source>
        <dbReference type="Proteomes" id="UP000634139"/>
    </source>
</evidence>
<keyword evidence="3" id="KW-1185">Reference proteome</keyword>
<feature type="transmembrane region" description="Helical" evidence="1">
    <location>
        <begin position="340"/>
        <end position="361"/>
    </location>
</feature>
<feature type="transmembrane region" description="Helical" evidence="1">
    <location>
        <begin position="76"/>
        <end position="97"/>
    </location>
</feature>
<sequence>MSAEPLAEQVSTEGGRRSWLSGEFTPRQTLWIAIALAVLACLPVLVARYPQMVDYAAHLARYHIMLDRAESPFLKAYYGFQWHLMGNLGADLLIWPFAKLFGIEAAGRIVVMLTVLSTGLGIIAVEWTLRRRIGVGTMLALCFVWSPAMLLGFLNFGLSLAGALFAFALWVRLEGKRWREPLFVPIGLGVWLCHVSGWGALGVMVFAYEWHREKSWRPFVAPWPLMAPFLTTLFAGEGTKELASYGTNALTYKWTIWKQAMKDQIEWLDYASAILIGAILFLSLCFRRLDGRLGWAAVAMLGLAVVMPRHIFGGDLVDARMIYTGLMVGCLALAWRTPRWLLLLAPLLFLGRLGLTTADWYRESQHTARLLTMIEDLPRGAKVASLVVTERSEWGYNPQEHVGAWSIVRLDALNNSNFALPKVHMITIKQGGPFYRDPYHRLLRFPGRPIELAKYGPAHEADWLWYIGRDDPVSLPEGAVIVKRAQGTFLAKLAKPPRDS</sequence>
<gene>
    <name evidence="2" type="ORF">GCM10011617_10990</name>
</gene>
<proteinExistence type="predicted"/>
<keyword evidence="1" id="KW-0812">Transmembrane</keyword>
<name>A0A918RCM8_9SPHN</name>
<feature type="transmembrane region" description="Helical" evidence="1">
    <location>
        <begin position="29"/>
        <end position="47"/>
    </location>
</feature>
<feature type="transmembrane region" description="Helical" evidence="1">
    <location>
        <begin position="182"/>
        <end position="207"/>
    </location>
</feature>
<comment type="caution">
    <text evidence="2">The sequence shown here is derived from an EMBL/GenBank/DDBJ whole genome shotgun (WGS) entry which is preliminary data.</text>
</comment>
<organism evidence="2 3">
    <name type="scientific">Novosphingobium arvoryzae</name>
    <dbReference type="NCBI Taxonomy" id="1256514"/>
    <lineage>
        <taxon>Bacteria</taxon>
        <taxon>Pseudomonadati</taxon>
        <taxon>Pseudomonadota</taxon>
        <taxon>Alphaproteobacteria</taxon>
        <taxon>Sphingomonadales</taxon>
        <taxon>Sphingomonadaceae</taxon>
        <taxon>Novosphingobium</taxon>
    </lineage>
</organism>
<evidence type="ECO:0000256" key="1">
    <source>
        <dbReference type="SAM" id="Phobius"/>
    </source>
</evidence>
<dbReference type="AlphaFoldDB" id="A0A918RCM8"/>
<protein>
    <submittedName>
        <fullName evidence="2">Uncharacterized protein</fullName>
    </submittedName>
</protein>
<reference evidence="2" key="1">
    <citation type="journal article" date="2014" name="Int. J. Syst. Evol. Microbiol.">
        <title>Complete genome sequence of Corynebacterium casei LMG S-19264T (=DSM 44701T), isolated from a smear-ripened cheese.</title>
        <authorList>
            <consortium name="US DOE Joint Genome Institute (JGI-PGF)"/>
            <person name="Walter F."/>
            <person name="Albersmeier A."/>
            <person name="Kalinowski J."/>
            <person name="Ruckert C."/>
        </authorList>
    </citation>
    <scope>NUCLEOTIDE SEQUENCE</scope>
    <source>
        <strain evidence="2">KCTC 32422</strain>
    </source>
</reference>
<feature type="transmembrane region" description="Helical" evidence="1">
    <location>
        <begin position="109"/>
        <end position="129"/>
    </location>
</feature>
<dbReference type="RefSeq" id="WP_189539418.1">
    <property type="nucleotide sequence ID" value="NZ_BMZD01000002.1"/>
</dbReference>
<keyword evidence="1" id="KW-1133">Transmembrane helix</keyword>
<dbReference type="EMBL" id="BMZD01000002">
    <property type="protein sequence ID" value="GGZ93034.1"/>
    <property type="molecule type" value="Genomic_DNA"/>
</dbReference>
<dbReference type="Proteomes" id="UP000634139">
    <property type="component" value="Unassembled WGS sequence"/>
</dbReference>
<feature type="transmembrane region" description="Helical" evidence="1">
    <location>
        <begin position="141"/>
        <end position="170"/>
    </location>
</feature>